<feature type="compositionally biased region" description="Pro residues" evidence="1">
    <location>
        <begin position="76"/>
        <end position="92"/>
    </location>
</feature>
<reference evidence="2 3" key="1">
    <citation type="journal article" date="2006" name="Science">
        <title>Phytophthora genome sequences uncover evolutionary origins and mechanisms of pathogenesis.</title>
        <authorList>
            <person name="Tyler B.M."/>
            <person name="Tripathy S."/>
            <person name="Zhang X."/>
            <person name="Dehal P."/>
            <person name="Jiang R.H."/>
            <person name="Aerts A."/>
            <person name="Arredondo F.D."/>
            <person name="Baxter L."/>
            <person name="Bensasson D."/>
            <person name="Beynon J.L."/>
            <person name="Chapman J."/>
            <person name="Damasceno C.M."/>
            <person name="Dorrance A.E."/>
            <person name="Dou D."/>
            <person name="Dickerman A.W."/>
            <person name="Dubchak I.L."/>
            <person name="Garbelotto M."/>
            <person name="Gijzen M."/>
            <person name="Gordon S.G."/>
            <person name="Govers F."/>
            <person name="Grunwald N.J."/>
            <person name="Huang W."/>
            <person name="Ivors K.L."/>
            <person name="Jones R.W."/>
            <person name="Kamoun S."/>
            <person name="Krampis K."/>
            <person name="Lamour K.H."/>
            <person name="Lee M.K."/>
            <person name="McDonald W.H."/>
            <person name="Medina M."/>
            <person name="Meijer H.J."/>
            <person name="Nordberg E.K."/>
            <person name="Maclean D.J."/>
            <person name="Ospina-Giraldo M.D."/>
            <person name="Morris P.F."/>
            <person name="Phuntumart V."/>
            <person name="Putnam N.H."/>
            <person name="Rash S."/>
            <person name="Rose J.K."/>
            <person name="Sakihama Y."/>
            <person name="Salamov A.A."/>
            <person name="Savidor A."/>
            <person name="Scheuring C.F."/>
            <person name="Smith B.M."/>
            <person name="Sobral B.W."/>
            <person name="Terry A."/>
            <person name="Torto-Alalibo T.A."/>
            <person name="Win J."/>
            <person name="Xu Z."/>
            <person name="Zhang H."/>
            <person name="Grigoriev I.V."/>
            <person name="Rokhsar D.S."/>
            <person name="Boore J.L."/>
        </authorList>
    </citation>
    <scope>NUCLEOTIDE SEQUENCE [LARGE SCALE GENOMIC DNA]</scope>
    <source>
        <strain evidence="2 3">P6497</strain>
    </source>
</reference>
<dbReference type="RefSeq" id="XP_009517653.1">
    <property type="nucleotide sequence ID" value="XM_009519358.1"/>
</dbReference>
<dbReference type="STRING" id="1094619.G4YNH9"/>
<dbReference type="InParanoid" id="G4YNH9"/>
<dbReference type="Proteomes" id="UP000002640">
    <property type="component" value="Unassembled WGS sequence"/>
</dbReference>
<evidence type="ECO:0000256" key="1">
    <source>
        <dbReference type="SAM" id="MobiDB-lite"/>
    </source>
</evidence>
<feature type="compositionally biased region" description="Polar residues" evidence="1">
    <location>
        <begin position="123"/>
        <end position="143"/>
    </location>
</feature>
<evidence type="ECO:0000313" key="3">
    <source>
        <dbReference type="Proteomes" id="UP000002640"/>
    </source>
</evidence>
<dbReference type="KEGG" id="psoj:PHYSODRAFT_295188"/>
<feature type="compositionally biased region" description="Polar residues" evidence="1">
    <location>
        <begin position="36"/>
        <end position="67"/>
    </location>
</feature>
<feature type="compositionally biased region" description="Polar residues" evidence="1">
    <location>
        <begin position="100"/>
        <end position="112"/>
    </location>
</feature>
<dbReference type="AlphaFoldDB" id="G4YNH9"/>
<sequence>MYSLPPPPTLEMFMSSRPAPISLNRRAPPPRPAWGQPQQLPMPSSDYPSLFQSAQRTPKPLNQQRSLSRPAWGQPWQPPRPAWGQPQQPPMPTSDYPSLHQATQTTPKSLNQQPPPSKPAWGQQRQPPRSTSAPAQASLGPTSKTSDALFGLSIAAAVCTASSSRLKSSAPANATSSDHEYFRSQDGLVVAGQTSHEQLVPGSSGLKNRNRALNGGIVVVQLKLVEVDREMMATGEPQFATSSADTDEAVLQSLWLPSVQADQCFIKPARNEEELKLAKPRLAFINDTVRRKLRRPTASVVF</sequence>
<organism evidence="2 3">
    <name type="scientific">Phytophthora sojae (strain P6497)</name>
    <name type="common">Soybean stem and root rot agent</name>
    <name type="synonym">Phytophthora megasperma f. sp. glycines</name>
    <dbReference type="NCBI Taxonomy" id="1094619"/>
    <lineage>
        <taxon>Eukaryota</taxon>
        <taxon>Sar</taxon>
        <taxon>Stramenopiles</taxon>
        <taxon>Oomycota</taxon>
        <taxon>Peronosporomycetes</taxon>
        <taxon>Peronosporales</taxon>
        <taxon>Peronosporaceae</taxon>
        <taxon>Phytophthora</taxon>
    </lineage>
</organism>
<dbReference type="EMBL" id="JH159151">
    <property type="protein sequence ID" value="EGZ30378.1"/>
    <property type="molecule type" value="Genomic_DNA"/>
</dbReference>
<feature type="region of interest" description="Disordered" evidence="1">
    <location>
        <begin position="1"/>
        <end position="143"/>
    </location>
</feature>
<protein>
    <submittedName>
        <fullName evidence="2">Uncharacterized protein</fullName>
    </submittedName>
</protein>
<evidence type="ECO:0000313" key="2">
    <source>
        <dbReference type="EMBL" id="EGZ30378.1"/>
    </source>
</evidence>
<gene>
    <name evidence="2" type="ORF">PHYSODRAFT_295188</name>
</gene>
<accession>G4YNH9</accession>
<keyword evidence="3" id="KW-1185">Reference proteome</keyword>
<dbReference type="GeneID" id="20641213"/>
<name>G4YNH9_PHYSP</name>
<proteinExistence type="predicted"/>